<evidence type="ECO:0000256" key="3">
    <source>
        <dbReference type="ARBA" id="ARBA00022692"/>
    </source>
</evidence>
<dbReference type="EMBL" id="GL871272">
    <property type="protein sequence ID" value="EGC31167.1"/>
    <property type="molecule type" value="Genomic_DNA"/>
</dbReference>
<name>F0ZY19_DICPU</name>
<evidence type="ECO:0000256" key="4">
    <source>
        <dbReference type="ARBA" id="ARBA00022989"/>
    </source>
</evidence>
<dbReference type="GeneID" id="10507962"/>
<evidence type="ECO:0000256" key="8">
    <source>
        <dbReference type="RuleBase" id="RU079119"/>
    </source>
</evidence>
<sequence>MITNTKNNYGRSINVSGSDTAADNNNQEEKNIFERCLKIDEDDLDYEEDKPQSHNQNKYKELVHKNRNHTNDKNNKNQQNNNSNINNDIVTGPDKVFFFISNVFLVVPALLFIIILVPISSEISSALEKFNYVVSIFFLFFTLYYLYLAGFIDPGILPKGAVTHQSSNNQSKTTLSSFTQKQPQLQPHQQQKQSLSPQNEGSKLKQFLTRQRELESKRDINYSKFNNLRESMEEGTYRQHENQTEEYPEEEDEVEVERERKVNDNEKYQKDEKLYQEIIIKDYFKLKLKYCETCDIFRPPRSFHCSTCNNCVQNFDHHCVWIGNCIGQRNYKYFLFFIFSTLIYSTYICVMSIVFIVHHVNSFISNNSNNGGSDGNNSSGSSLNSDSISNSSNNLNERFEKSLDNILLSLHTKVGVVLGLLLLSSYHAQLVLANKSTMEDYKKHFENQANPFDKGKLNNILERLFLSKKISFLIKH</sequence>
<keyword evidence="7 8" id="KW-0012">Acyltransferase</keyword>
<accession>F0ZY19</accession>
<evidence type="ECO:0000256" key="7">
    <source>
        <dbReference type="ARBA" id="ARBA00023315"/>
    </source>
</evidence>
<feature type="transmembrane region" description="Helical" evidence="8">
    <location>
        <begin position="96"/>
        <end position="120"/>
    </location>
</feature>
<dbReference type="PROSITE" id="PS50216">
    <property type="entry name" value="DHHC"/>
    <property type="match status" value="1"/>
</dbReference>
<dbReference type="PANTHER" id="PTHR22883:SF127">
    <property type="entry name" value="ZDHHC-TYPE PALMITOYLTRANSFERASE 3-RELATED"/>
    <property type="match status" value="1"/>
</dbReference>
<dbReference type="RefSeq" id="XP_003292314.1">
    <property type="nucleotide sequence ID" value="XM_003292266.1"/>
</dbReference>
<keyword evidence="2 8" id="KW-0808">Transferase</keyword>
<feature type="region of interest" description="Disordered" evidence="9">
    <location>
        <begin position="163"/>
        <end position="203"/>
    </location>
</feature>
<feature type="compositionally biased region" description="Basic and acidic residues" evidence="9">
    <location>
        <begin position="231"/>
        <end position="243"/>
    </location>
</feature>
<dbReference type="EC" id="2.3.1.225" evidence="8"/>
<dbReference type="GO" id="GO:0005794">
    <property type="term" value="C:Golgi apparatus"/>
    <property type="evidence" value="ECO:0000318"/>
    <property type="project" value="GO_Central"/>
</dbReference>
<dbReference type="VEuPathDB" id="AmoebaDB:DICPUDRAFT_157015"/>
<keyword evidence="5 8" id="KW-0472">Membrane</keyword>
<dbReference type="InterPro" id="IPR039859">
    <property type="entry name" value="PFA4/ZDH16/20/ERF2-like"/>
</dbReference>
<dbReference type="GO" id="GO:0006612">
    <property type="term" value="P:protein targeting to membrane"/>
    <property type="evidence" value="ECO:0000318"/>
    <property type="project" value="GO_Central"/>
</dbReference>
<dbReference type="GO" id="GO:0019706">
    <property type="term" value="F:protein-cysteine S-palmitoyltransferase activity"/>
    <property type="evidence" value="ECO:0000318"/>
    <property type="project" value="GO_Central"/>
</dbReference>
<dbReference type="STRING" id="5786.F0ZY19"/>
<feature type="compositionally biased region" description="Low complexity" evidence="9">
    <location>
        <begin position="180"/>
        <end position="198"/>
    </location>
</feature>
<dbReference type="InParanoid" id="F0ZY19"/>
<dbReference type="AlphaFoldDB" id="F0ZY19"/>
<dbReference type="OMA" id="NFDHHCV"/>
<proteinExistence type="inferred from homology"/>
<dbReference type="GO" id="GO:0016020">
    <property type="term" value="C:membrane"/>
    <property type="evidence" value="ECO:0007669"/>
    <property type="project" value="UniProtKB-SubCell"/>
</dbReference>
<organism evidence="11 12">
    <name type="scientific">Dictyostelium purpureum</name>
    <name type="common">Slime mold</name>
    <dbReference type="NCBI Taxonomy" id="5786"/>
    <lineage>
        <taxon>Eukaryota</taxon>
        <taxon>Amoebozoa</taxon>
        <taxon>Evosea</taxon>
        <taxon>Eumycetozoa</taxon>
        <taxon>Dictyostelia</taxon>
        <taxon>Dictyosteliales</taxon>
        <taxon>Dictyosteliaceae</taxon>
        <taxon>Dictyostelium</taxon>
    </lineage>
</organism>
<feature type="compositionally biased region" description="Polar residues" evidence="9">
    <location>
        <begin position="163"/>
        <end position="179"/>
    </location>
</feature>
<dbReference type="OrthoDB" id="4096362at2759"/>
<protein>
    <recommendedName>
        <fullName evidence="8">Palmitoyltransferase</fullName>
        <ecNumber evidence="8">2.3.1.225</ecNumber>
    </recommendedName>
</protein>
<feature type="domain" description="Palmitoyltransferase DHHC" evidence="10">
    <location>
        <begin position="287"/>
        <end position="443"/>
    </location>
</feature>
<feature type="region of interest" description="Disordered" evidence="9">
    <location>
        <begin position="231"/>
        <end position="262"/>
    </location>
</feature>
<keyword evidence="4 8" id="KW-1133">Transmembrane helix</keyword>
<comment type="domain">
    <text evidence="8">The DHHC domain is required for palmitoyltransferase activity.</text>
</comment>
<dbReference type="PANTHER" id="PTHR22883">
    <property type="entry name" value="ZINC FINGER DHHC DOMAIN CONTAINING PROTEIN"/>
    <property type="match status" value="1"/>
</dbReference>
<keyword evidence="12" id="KW-1185">Reference proteome</keyword>
<dbReference type="KEGG" id="dpp:DICPUDRAFT_157015"/>
<dbReference type="GO" id="GO:0005783">
    <property type="term" value="C:endoplasmic reticulum"/>
    <property type="evidence" value="ECO:0000318"/>
    <property type="project" value="GO_Central"/>
</dbReference>
<evidence type="ECO:0000313" key="12">
    <source>
        <dbReference type="Proteomes" id="UP000001064"/>
    </source>
</evidence>
<evidence type="ECO:0000256" key="2">
    <source>
        <dbReference type="ARBA" id="ARBA00022679"/>
    </source>
</evidence>
<gene>
    <name evidence="11" type="ORF">DICPUDRAFT_157015</name>
</gene>
<evidence type="ECO:0000256" key="9">
    <source>
        <dbReference type="SAM" id="MobiDB-lite"/>
    </source>
</evidence>
<feature type="transmembrane region" description="Helical" evidence="8">
    <location>
        <begin position="132"/>
        <end position="152"/>
    </location>
</feature>
<keyword evidence="3 8" id="KW-0812">Transmembrane</keyword>
<reference evidence="12" key="1">
    <citation type="journal article" date="2011" name="Genome Biol.">
        <title>Comparative genomics of the social amoebae Dictyostelium discoideum and Dictyostelium purpureum.</title>
        <authorList>
            <consortium name="US DOE Joint Genome Institute (JGI-PGF)"/>
            <person name="Sucgang R."/>
            <person name="Kuo A."/>
            <person name="Tian X."/>
            <person name="Salerno W."/>
            <person name="Parikh A."/>
            <person name="Feasley C.L."/>
            <person name="Dalin E."/>
            <person name="Tu H."/>
            <person name="Huang E."/>
            <person name="Barry K."/>
            <person name="Lindquist E."/>
            <person name="Shapiro H."/>
            <person name="Bruce D."/>
            <person name="Schmutz J."/>
            <person name="Salamov A."/>
            <person name="Fey P."/>
            <person name="Gaudet P."/>
            <person name="Anjard C."/>
            <person name="Babu M.M."/>
            <person name="Basu S."/>
            <person name="Bushmanova Y."/>
            <person name="van der Wel H."/>
            <person name="Katoh-Kurasawa M."/>
            <person name="Dinh C."/>
            <person name="Coutinho P.M."/>
            <person name="Saito T."/>
            <person name="Elias M."/>
            <person name="Schaap P."/>
            <person name="Kay R.R."/>
            <person name="Henrissat B."/>
            <person name="Eichinger L."/>
            <person name="Rivero F."/>
            <person name="Putnam N.H."/>
            <person name="West C.M."/>
            <person name="Loomis W.F."/>
            <person name="Chisholm R.L."/>
            <person name="Shaulsky G."/>
            <person name="Strassmann J.E."/>
            <person name="Queller D.C."/>
            <person name="Kuspa A."/>
            <person name="Grigoriev I.V."/>
        </authorList>
    </citation>
    <scope>NUCLEOTIDE SEQUENCE [LARGE SCALE GENOMIC DNA]</scope>
    <source>
        <strain evidence="12">QSDP1</strain>
    </source>
</reference>
<evidence type="ECO:0000256" key="1">
    <source>
        <dbReference type="ARBA" id="ARBA00004141"/>
    </source>
</evidence>
<feature type="transmembrane region" description="Helical" evidence="8">
    <location>
        <begin position="333"/>
        <end position="357"/>
    </location>
</feature>
<comment type="similarity">
    <text evidence="8">Belongs to the DHHC palmitoyltransferase family.</text>
</comment>
<evidence type="ECO:0000256" key="6">
    <source>
        <dbReference type="ARBA" id="ARBA00023180"/>
    </source>
</evidence>
<feature type="region of interest" description="Disordered" evidence="9">
    <location>
        <begin position="1"/>
        <end position="27"/>
    </location>
</feature>
<dbReference type="InterPro" id="IPR001594">
    <property type="entry name" value="Palmitoyltrfase_DHHC"/>
</dbReference>
<dbReference type="FunCoup" id="F0ZY19">
    <property type="interactions" value="23"/>
</dbReference>
<comment type="subcellular location">
    <subcellularLocation>
        <location evidence="1">Membrane</location>
        <topology evidence="1">Multi-pass membrane protein</topology>
    </subcellularLocation>
</comment>
<comment type="catalytic activity">
    <reaction evidence="8">
        <text>L-cysteinyl-[protein] + hexadecanoyl-CoA = S-hexadecanoyl-L-cysteinyl-[protein] + CoA</text>
        <dbReference type="Rhea" id="RHEA:36683"/>
        <dbReference type="Rhea" id="RHEA-COMP:10131"/>
        <dbReference type="Rhea" id="RHEA-COMP:11032"/>
        <dbReference type="ChEBI" id="CHEBI:29950"/>
        <dbReference type="ChEBI" id="CHEBI:57287"/>
        <dbReference type="ChEBI" id="CHEBI:57379"/>
        <dbReference type="ChEBI" id="CHEBI:74151"/>
        <dbReference type="EC" id="2.3.1.225"/>
    </reaction>
</comment>
<dbReference type="Proteomes" id="UP000001064">
    <property type="component" value="Unassembled WGS sequence"/>
</dbReference>
<feature type="compositionally biased region" description="Polar residues" evidence="9">
    <location>
        <begin position="1"/>
        <end position="25"/>
    </location>
</feature>
<evidence type="ECO:0000313" key="11">
    <source>
        <dbReference type="EMBL" id="EGC31167.1"/>
    </source>
</evidence>
<dbReference type="eggNOG" id="KOG1311">
    <property type="taxonomic scope" value="Eukaryota"/>
</dbReference>
<feature type="transmembrane region" description="Helical" evidence="8">
    <location>
        <begin position="414"/>
        <end position="433"/>
    </location>
</feature>
<evidence type="ECO:0000256" key="5">
    <source>
        <dbReference type="ARBA" id="ARBA00023136"/>
    </source>
</evidence>
<dbReference type="Pfam" id="PF01529">
    <property type="entry name" value="DHHC"/>
    <property type="match status" value="1"/>
</dbReference>
<keyword evidence="6" id="KW-0325">Glycoprotein</keyword>
<feature type="compositionally biased region" description="Acidic residues" evidence="9">
    <location>
        <begin position="244"/>
        <end position="256"/>
    </location>
</feature>
<evidence type="ECO:0000259" key="10">
    <source>
        <dbReference type="Pfam" id="PF01529"/>
    </source>
</evidence>